<evidence type="ECO:0008006" key="4">
    <source>
        <dbReference type="Google" id="ProtNLM"/>
    </source>
</evidence>
<dbReference type="Proteomes" id="UP000722791">
    <property type="component" value="Unassembled WGS sequence"/>
</dbReference>
<proteinExistence type="predicted"/>
<reference evidence="2" key="1">
    <citation type="journal article" date="2021" name="Proc. Natl. Acad. Sci. U.S.A.">
        <title>Three genomes in the algal genus Volvox reveal the fate of a haploid sex-determining region after a transition to homothallism.</title>
        <authorList>
            <person name="Yamamoto K."/>
            <person name="Hamaji T."/>
            <person name="Kawai-Toyooka H."/>
            <person name="Matsuzaki R."/>
            <person name="Takahashi F."/>
            <person name="Nishimura Y."/>
            <person name="Kawachi M."/>
            <person name="Noguchi H."/>
            <person name="Minakuchi Y."/>
            <person name="Umen J.G."/>
            <person name="Toyoda A."/>
            <person name="Nozaki H."/>
        </authorList>
    </citation>
    <scope>NUCLEOTIDE SEQUENCE</scope>
    <source>
        <strain evidence="2">NIES-3785</strain>
    </source>
</reference>
<organism evidence="2 3">
    <name type="scientific">Volvox reticuliferus</name>
    <dbReference type="NCBI Taxonomy" id="1737510"/>
    <lineage>
        <taxon>Eukaryota</taxon>
        <taxon>Viridiplantae</taxon>
        <taxon>Chlorophyta</taxon>
        <taxon>core chlorophytes</taxon>
        <taxon>Chlorophyceae</taxon>
        <taxon>CS clade</taxon>
        <taxon>Chlamydomonadales</taxon>
        <taxon>Volvocaceae</taxon>
        <taxon>Volvox</taxon>
    </lineage>
</organism>
<evidence type="ECO:0000313" key="3">
    <source>
        <dbReference type="Proteomes" id="UP000722791"/>
    </source>
</evidence>
<sequence length="652" mass="70778">MRSRCMMRRGRRLWRRHVVPSQSPQRRPNSTVLCKSYTCCWLLLVLLVMAATLLVPGGAQPSANEDIMPQLEVCNYDKSAFVFANKSDVSLGAVYPLMSIAAYGDEVLEFAQSVYNCGNNIGALHGGISKPSDRPYTVVDLSGQWTDPNMRIKFVSVCCRNVIPGVDRRYSGVQQITITTANNTILQIGARRCSNDTYRGSFDNSFKYYYLAGLVSWSPADGSSAWVHRVGFYLLTYPIPPKCTAPMIPSPPSPPTSPSPPGPPPTPPRPPLPLRLPPSPPHPPLAASEVYVSPFFCGFPTGIKYSTKSDVRLGIQFPVHTLSGFAGWVLDFAVSSYNCGQQRGPLHGGLSGIPYTSLDLRSQLSDPNMRITQVSVCCSGNSWGNGTQRLMMRTANGTLFSFGGLCTRQQPWLRLPANFTFAGVVTQSPADGSNRWIHRLAFVAIRYPPGGVGPAALCPLSAPSSQPLPPSTPPSSDIYISPMFCGQDFGVKYATSSDANLASTFPIQTLNGRAGWVLEFAMSMYDCNGQYQGATHGGYATNSTTVVLDLSSQLSDHSSSRLLITKFTTCCAGKNSTWANAAQRIVMLRADGTQLNIGKWCTVPQPWIDVPPGYTFGGLVTQSPAAADERSNWVHRLGFVAVRYHPGVQVCT</sequence>
<evidence type="ECO:0000256" key="1">
    <source>
        <dbReference type="SAM" id="MobiDB-lite"/>
    </source>
</evidence>
<name>A0A8J4G6N6_9CHLO</name>
<comment type="caution">
    <text evidence="2">The sequence shown here is derived from an EMBL/GenBank/DDBJ whole genome shotgun (WGS) entry which is preliminary data.</text>
</comment>
<dbReference type="EMBL" id="BNCQ01000008">
    <property type="protein sequence ID" value="GIM01092.1"/>
    <property type="molecule type" value="Genomic_DNA"/>
</dbReference>
<protein>
    <recommendedName>
        <fullName evidence="4">Pherophorin domain-containing protein</fullName>
    </recommendedName>
</protein>
<dbReference type="AlphaFoldDB" id="A0A8J4G6N6"/>
<evidence type="ECO:0000313" key="2">
    <source>
        <dbReference type="EMBL" id="GIM01092.1"/>
    </source>
</evidence>
<accession>A0A8J4G6N6</accession>
<feature type="region of interest" description="Disordered" evidence="1">
    <location>
        <begin position="247"/>
        <end position="279"/>
    </location>
</feature>
<gene>
    <name evidence="2" type="ORF">Vretimale_5938</name>
</gene>